<dbReference type="Proteomes" id="UP001472677">
    <property type="component" value="Unassembled WGS sequence"/>
</dbReference>
<evidence type="ECO:0000313" key="2">
    <source>
        <dbReference type="EMBL" id="KAK8515618.1"/>
    </source>
</evidence>
<keyword evidence="1" id="KW-0732">Signal</keyword>
<organism evidence="2 3">
    <name type="scientific">Hibiscus sabdariffa</name>
    <name type="common">roselle</name>
    <dbReference type="NCBI Taxonomy" id="183260"/>
    <lineage>
        <taxon>Eukaryota</taxon>
        <taxon>Viridiplantae</taxon>
        <taxon>Streptophyta</taxon>
        <taxon>Embryophyta</taxon>
        <taxon>Tracheophyta</taxon>
        <taxon>Spermatophyta</taxon>
        <taxon>Magnoliopsida</taxon>
        <taxon>eudicotyledons</taxon>
        <taxon>Gunneridae</taxon>
        <taxon>Pentapetalae</taxon>
        <taxon>rosids</taxon>
        <taxon>malvids</taxon>
        <taxon>Malvales</taxon>
        <taxon>Malvaceae</taxon>
        <taxon>Malvoideae</taxon>
        <taxon>Hibiscus</taxon>
    </lineage>
</organism>
<name>A0ABR2C871_9ROSI</name>
<proteinExistence type="predicted"/>
<gene>
    <name evidence="2" type="ORF">V6N12_075650</name>
</gene>
<protein>
    <recommendedName>
        <fullName evidence="4">Secreted protein</fullName>
    </recommendedName>
</protein>
<keyword evidence="3" id="KW-1185">Reference proteome</keyword>
<feature type="signal peptide" evidence="1">
    <location>
        <begin position="1"/>
        <end position="19"/>
    </location>
</feature>
<dbReference type="PROSITE" id="PS51257">
    <property type="entry name" value="PROKAR_LIPOPROTEIN"/>
    <property type="match status" value="1"/>
</dbReference>
<evidence type="ECO:0008006" key="4">
    <source>
        <dbReference type="Google" id="ProtNLM"/>
    </source>
</evidence>
<evidence type="ECO:0000313" key="3">
    <source>
        <dbReference type="Proteomes" id="UP001472677"/>
    </source>
</evidence>
<comment type="caution">
    <text evidence="2">The sequence shown here is derived from an EMBL/GenBank/DDBJ whole genome shotgun (WGS) entry which is preliminary data.</text>
</comment>
<sequence length="117" mass="13109">MGWLLRLGVVIIPGVQSCARQFCKVQPEEFDCEDGLGVGGSGLCFVTNFCCSRVSIACGWGVSWWCQWHANQFDVFTNFVKPPSRPSRPEIDIEMVSEYDSGQESQSLCSPTYVLRF</sequence>
<dbReference type="EMBL" id="JBBPBM010000063">
    <property type="protein sequence ID" value="KAK8515618.1"/>
    <property type="molecule type" value="Genomic_DNA"/>
</dbReference>
<reference evidence="2 3" key="1">
    <citation type="journal article" date="2024" name="G3 (Bethesda)">
        <title>Genome assembly of Hibiscus sabdariffa L. provides insights into metabolisms of medicinal natural products.</title>
        <authorList>
            <person name="Kim T."/>
        </authorList>
    </citation>
    <scope>NUCLEOTIDE SEQUENCE [LARGE SCALE GENOMIC DNA]</scope>
    <source>
        <strain evidence="2">TK-2024</strain>
        <tissue evidence="2">Old leaves</tissue>
    </source>
</reference>
<evidence type="ECO:0000256" key="1">
    <source>
        <dbReference type="SAM" id="SignalP"/>
    </source>
</evidence>
<feature type="chain" id="PRO_5046304413" description="Secreted protein" evidence="1">
    <location>
        <begin position="20"/>
        <end position="117"/>
    </location>
</feature>
<accession>A0ABR2C871</accession>